<comment type="caution">
    <text evidence="7">The sequence shown here is derived from an EMBL/GenBank/DDBJ whole genome shotgun (WGS) entry which is preliminary data.</text>
</comment>
<evidence type="ECO:0000259" key="6">
    <source>
        <dbReference type="Pfam" id="PF05154"/>
    </source>
</evidence>
<sequence>MSTSRSPGPDEQYCSSCGEVIKQAAEICPECGVRLRDPPGRAASDKKLIAALLALVFGVFGIHKFYLGQRAQGGLYLLFFWTLIPALLALIDAARYLLMDDETFEERYLSG</sequence>
<dbReference type="AlphaFoldDB" id="A0A554NBD4"/>
<dbReference type="GO" id="GO:0016020">
    <property type="term" value="C:membrane"/>
    <property type="evidence" value="ECO:0007669"/>
    <property type="project" value="UniProtKB-SubCell"/>
</dbReference>
<dbReference type="Pfam" id="PF05154">
    <property type="entry name" value="TM2"/>
    <property type="match status" value="1"/>
</dbReference>
<evidence type="ECO:0000256" key="3">
    <source>
        <dbReference type="ARBA" id="ARBA00022989"/>
    </source>
</evidence>
<dbReference type="EMBL" id="QMDX01000004">
    <property type="protein sequence ID" value="TSD14290.1"/>
    <property type="molecule type" value="Genomic_DNA"/>
</dbReference>
<keyword evidence="3 5" id="KW-1133">Transmembrane helix</keyword>
<dbReference type="OrthoDB" id="64860at2157"/>
<reference evidence="7 8" key="1">
    <citation type="submission" date="2018-06" db="EMBL/GenBank/DDBJ databases">
        <title>Natronomonas sp. F16-60 a new haloarchaeon isolated from a solar saltern of Isla Cristina, Huelva, Spain.</title>
        <authorList>
            <person name="Duran-Viseras A."/>
            <person name="Sanchez-Porro C."/>
            <person name="Ventosa A."/>
        </authorList>
    </citation>
    <scope>NUCLEOTIDE SEQUENCE [LARGE SCALE GENOMIC DNA]</scope>
    <source>
        <strain evidence="7 8">F16-60</strain>
    </source>
</reference>
<evidence type="ECO:0000256" key="5">
    <source>
        <dbReference type="SAM" id="Phobius"/>
    </source>
</evidence>
<evidence type="ECO:0000313" key="8">
    <source>
        <dbReference type="Proteomes" id="UP000319894"/>
    </source>
</evidence>
<accession>A0A554NBD4</accession>
<dbReference type="InterPro" id="IPR007829">
    <property type="entry name" value="TM2"/>
</dbReference>
<comment type="subcellular location">
    <subcellularLocation>
        <location evidence="1">Membrane</location>
        <topology evidence="1">Multi-pass membrane protein</topology>
    </subcellularLocation>
</comment>
<feature type="transmembrane region" description="Helical" evidence="5">
    <location>
        <begin position="48"/>
        <end position="67"/>
    </location>
</feature>
<dbReference type="Proteomes" id="UP000319894">
    <property type="component" value="Unassembled WGS sequence"/>
</dbReference>
<dbReference type="InParanoid" id="A0A554NBD4"/>
<feature type="transmembrane region" description="Helical" evidence="5">
    <location>
        <begin position="74"/>
        <end position="98"/>
    </location>
</feature>
<keyword evidence="8" id="KW-1185">Reference proteome</keyword>
<keyword evidence="2 5" id="KW-0812">Transmembrane</keyword>
<feature type="domain" description="TM2" evidence="6">
    <location>
        <begin position="45"/>
        <end position="93"/>
    </location>
</feature>
<proteinExistence type="predicted"/>
<name>A0A554NBD4_9EURY</name>
<evidence type="ECO:0000256" key="1">
    <source>
        <dbReference type="ARBA" id="ARBA00004141"/>
    </source>
</evidence>
<dbReference type="RefSeq" id="WP_144261737.1">
    <property type="nucleotide sequence ID" value="NZ_QMDX01000004.1"/>
</dbReference>
<evidence type="ECO:0000256" key="4">
    <source>
        <dbReference type="ARBA" id="ARBA00023136"/>
    </source>
</evidence>
<organism evidence="7 8">
    <name type="scientific">Haloglomus irregulare</name>
    <dbReference type="NCBI Taxonomy" id="2234134"/>
    <lineage>
        <taxon>Archaea</taxon>
        <taxon>Methanobacteriati</taxon>
        <taxon>Methanobacteriota</taxon>
        <taxon>Stenosarchaea group</taxon>
        <taxon>Halobacteria</taxon>
        <taxon>Halobacteriales</taxon>
        <taxon>Natronomonadaceae</taxon>
        <taxon>Haloglomus</taxon>
    </lineage>
</organism>
<keyword evidence="4 5" id="KW-0472">Membrane</keyword>
<evidence type="ECO:0000256" key="2">
    <source>
        <dbReference type="ARBA" id="ARBA00022692"/>
    </source>
</evidence>
<protein>
    <recommendedName>
        <fullName evidence="6">TM2 domain-containing protein</fullName>
    </recommendedName>
</protein>
<gene>
    <name evidence="7" type="ORF">DP107_08550</name>
</gene>
<evidence type="ECO:0000313" key="7">
    <source>
        <dbReference type="EMBL" id="TSD14290.1"/>
    </source>
</evidence>